<dbReference type="GO" id="GO:0005840">
    <property type="term" value="C:ribosome"/>
    <property type="evidence" value="ECO:0007669"/>
    <property type="project" value="InterPro"/>
</dbReference>
<evidence type="ECO:0000259" key="7">
    <source>
        <dbReference type="Pfam" id="PF24986"/>
    </source>
</evidence>
<evidence type="ECO:0000256" key="5">
    <source>
        <dbReference type="HAMAP-Rule" id="MF_00014"/>
    </source>
</evidence>
<dbReference type="Gene3D" id="2.40.30.60">
    <property type="entry name" value="RimM"/>
    <property type="match status" value="1"/>
</dbReference>
<dbReference type="EMBL" id="JADOES010000001">
    <property type="protein sequence ID" value="MBT9313898.1"/>
    <property type="molecule type" value="Genomic_DNA"/>
</dbReference>
<evidence type="ECO:0000313" key="9">
    <source>
        <dbReference type="Proteomes" id="UP000717364"/>
    </source>
</evidence>
<keyword evidence="3 5" id="KW-0698">rRNA processing</keyword>
<dbReference type="GO" id="GO:0006364">
    <property type="term" value="P:rRNA processing"/>
    <property type="evidence" value="ECO:0007669"/>
    <property type="project" value="UniProtKB-UniRule"/>
</dbReference>
<proteinExistence type="inferred from homology"/>
<organism evidence="8 9">
    <name type="scientific">Leptothoe spongobia TAU-MAC 1115</name>
    <dbReference type="NCBI Taxonomy" id="1967444"/>
    <lineage>
        <taxon>Bacteria</taxon>
        <taxon>Bacillati</taxon>
        <taxon>Cyanobacteriota</taxon>
        <taxon>Cyanophyceae</taxon>
        <taxon>Nodosilineales</taxon>
        <taxon>Cymatolegaceae</taxon>
        <taxon>Leptothoe</taxon>
        <taxon>Leptothoe spongobia</taxon>
    </lineage>
</organism>
<dbReference type="SUPFAM" id="SSF50346">
    <property type="entry name" value="PRC-barrel domain"/>
    <property type="match status" value="1"/>
</dbReference>
<dbReference type="AlphaFoldDB" id="A0A947DAJ3"/>
<dbReference type="Proteomes" id="UP000717364">
    <property type="component" value="Unassembled WGS sequence"/>
</dbReference>
<dbReference type="PANTHER" id="PTHR33692:SF1">
    <property type="entry name" value="RIBOSOME MATURATION FACTOR RIMM"/>
    <property type="match status" value="1"/>
</dbReference>
<dbReference type="GO" id="GO:0043022">
    <property type="term" value="F:ribosome binding"/>
    <property type="evidence" value="ECO:0007669"/>
    <property type="project" value="InterPro"/>
</dbReference>
<sequence>MPSPETAEIDWLPIGRIVGPHGLNGEVRVYPDTDFPERFEQPGQRWLLKSGSSTPEPIKLIKGRFQDGKGLYILKLAGINHRDQAEALRDAKLLVTVDDRLPLEPGEFHVGDLMGLAVIVQTTGEQIGTVIDVYRAGNDLLEVTLIPTSLEHAPQDKPRTVLIPFVEAIVPVVDLAQRRIEITPPAGLID</sequence>
<dbReference type="GO" id="GO:0042274">
    <property type="term" value="P:ribosomal small subunit biogenesis"/>
    <property type="evidence" value="ECO:0007669"/>
    <property type="project" value="UniProtKB-UniRule"/>
</dbReference>
<dbReference type="Pfam" id="PF01782">
    <property type="entry name" value="RimM"/>
    <property type="match status" value="1"/>
</dbReference>
<reference evidence="8" key="2">
    <citation type="journal article" date="2021" name="Mar. Drugs">
        <title>Genome Reduction and Secondary Metabolism of the Marine Sponge-Associated Cyanobacterium Leptothoe.</title>
        <authorList>
            <person name="Konstantinou D."/>
            <person name="Popin R.V."/>
            <person name="Fewer D.P."/>
            <person name="Sivonen K."/>
            <person name="Gkelis S."/>
        </authorList>
    </citation>
    <scope>NUCLEOTIDE SEQUENCE</scope>
    <source>
        <strain evidence="8">TAU-MAC 1115</strain>
    </source>
</reference>
<dbReference type="InterPro" id="IPR011033">
    <property type="entry name" value="PRC_barrel-like_sf"/>
</dbReference>
<feature type="domain" description="RimM N-terminal" evidence="6">
    <location>
        <begin position="14"/>
        <end position="98"/>
    </location>
</feature>
<keyword evidence="1 5" id="KW-0963">Cytoplasm</keyword>
<dbReference type="GO" id="GO:0005737">
    <property type="term" value="C:cytoplasm"/>
    <property type="evidence" value="ECO:0007669"/>
    <property type="project" value="UniProtKB-SubCell"/>
</dbReference>
<evidence type="ECO:0000256" key="2">
    <source>
        <dbReference type="ARBA" id="ARBA00022517"/>
    </source>
</evidence>
<reference evidence="8" key="1">
    <citation type="submission" date="2020-11" db="EMBL/GenBank/DDBJ databases">
        <authorList>
            <person name="Konstantinou D."/>
            <person name="Gkelis S."/>
            <person name="Popin R."/>
            <person name="Fewer D."/>
            <person name="Sivonen K."/>
        </authorList>
    </citation>
    <scope>NUCLEOTIDE SEQUENCE</scope>
    <source>
        <strain evidence="8">TAU-MAC 1115</strain>
    </source>
</reference>
<gene>
    <name evidence="5 8" type="primary">rimM</name>
    <name evidence="8" type="ORF">IXB50_00465</name>
</gene>
<dbReference type="NCBIfam" id="TIGR02273">
    <property type="entry name" value="16S_RimM"/>
    <property type="match status" value="1"/>
</dbReference>
<evidence type="ECO:0000313" key="8">
    <source>
        <dbReference type="EMBL" id="MBT9313898.1"/>
    </source>
</evidence>
<keyword evidence="2 5" id="KW-0690">Ribosome biogenesis</keyword>
<dbReference type="SUPFAM" id="SSF50447">
    <property type="entry name" value="Translation proteins"/>
    <property type="match status" value="1"/>
</dbReference>
<dbReference type="InterPro" id="IPR002676">
    <property type="entry name" value="RimM_N"/>
</dbReference>
<dbReference type="Pfam" id="PF24986">
    <property type="entry name" value="PRC_RimM"/>
    <property type="match status" value="1"/>
</dbReference>
<keyword evidence="4 5" id="KW-0143">Chaperone</keyword>
<dbReference type="Gene3D" id="2.30.30.240">
    <property type="entry name" value="PRC-barrel domain"/>
    <property type="match status" value="1"/>
</dbReference>
<comment type="similarity">
    <text evidence="5">Belongs to the RimM family.</text>
</comment>
<dbReference type="InterPro" id="IPR009000">
    <property type="entry name" value="Transl_B-barrel_sf"/>
</dbReference>
<dbReference type="PANTHER" id="PTHR33692">
    <property type="entry name" value="RIBOSOME MATURATION FACTOR RIMM"/>
    <property type="match status" value="1"/>
</dbReference>
<evidence type="ECO:0000256" key="4">
    <source>
        <dbReference type="ARBA" id="ARBA00023186"/>
    </source>
</evidence>
<protein>
    <recommendedName>
        <fullName evidence="5">Ribosome maturation factor RimM</fullName>
    </recommendedName>
</protein>
<comment type="subunit">
    <text evidence="5">Binds ribosomal protein uS19.</text>
</comment>
<accession>A0A947DAJ3</accession>
<name>A0A947DAJ3_9CYAN</name>
<evidence type="ECO:0000259" key="6">
    <source>
        <dbReference type="Pfam" id="PF01782"/>
    </source>
</evidence>
<keyword evidence="9" id="KW-1185">Reference proteome</keyword>
<comment type="domain">
    <text evidence="5">The PRC barrel domain binds ribosomal protein uS19.</text>
</comment>
<comment type="subcellular location">
    <subcellularLocation>
        <location evidence="5">Cytoplasm</location>
    </subcellularLocation>
</comment>
<dbReference type="InterPro" id="IPR036976">
    <property type="entry name" value="RimM_N_sf"/>
</dbReference>
<evidence type="ECO:0000256" key="1">
    <source>
        <dbReference type="ARBA" id="ARBA00022490"/>
    </source>
</evidence>
<evidence type="ECO:0000256" key="3">
    <source>
        <dbReference type="ARBA" id="ARBA00022552"/>
    </source>
</evidence>
<feature type="domain" description="Ribosome maturation factor RimM PRC barrel" evidence="7">
    <location>
        <begin position="112"/>
        <end position="188"/>
    </location>
</feature>
<dbReference type="HAMAP" id="MF_00014">
    <property type="entry name" value="Ribosome_mat_RimM"/>
    <property type="match status" value="1"/>
</dbReference>
<comment type="caution">
    <text evidence="8">The sequence shown here is derived from an EMBL/GenBank/DDBJ whole genome shotgun (WGS) entry which is preliminary data.</text>
</comment>
<dbReference type="InterPro" id="IPR056792">
    <property type="entry name" value="PRC_RimM"/>
</dbReference>
<dbReference type="InterPro" id="IPR011961">
    <property type="entry name" value="RimM"/>
</dbReference>
<comment type="function">
    <text evidence="5">An accessory protein needed during the final step in the assembly of 30S ribosomal subunit, possibly for assembly of the head region. Essential for efficient processing of 16S rRNA. May be needed both before and after RbfA during the maturation of 16S rRNA. It has affinity for free ribosomal 30S subunits but not for 70S ribosomes.</text>
</comment>
<dbReference type="RefSeq" id="WP_215606963.1">
    <property type="nucleotide sequence ID" value="NZ_JADOES010000001.1"/>
</dbReference>